<reference evidence="12" key="1">
    <citation type="journal article" date="2021" name="Cell">
        <title>Tracing the genetic footprints of vertebrate landing in non-teleost ray-finned fishes.</title>
        <authorList>
            <person name="Bi X."/>
            <person name="Wang K."/>
            <person name="Yang L."/>
            <person name="Pan H."/>
            <person name="Jiang H."/>
            <person name="Wei Q."/>
            <person name="Fang M."/>
            <person name="Yu H."/>
            <person name="Zhu C."/>
            <person name="Cai Y."/>
            <person name="He Y."/>
            <person name="Gan X."/>
            <person name="Zeng H."/>
            <person name="Yu D."/>
            <person name="Zhu Y."/>
            <person name="Jiang H."/>
            <person name="Qiu Q."/>
            <person name="Yang H."/>
            <person name="Zhang Y.E."/>
            <person name="Wang W."/>
            <person name="Zhu M."/>
            <person name="He S."/>
            <person name="Zhang G."/>
        </authorList>
    </citation>
    <scope>NUCLEOTIDE SEQUENCE</scope>
    <source>
        <strain evidence="12">Allg_001</strain>
    </source>
</reference>
<keyword evidence="3" id="KW-0812">Transmembrane</keyword>
<dbReference type="Pfam" id="PF15782">
    <property type="entry name" value="GREB1_N"/>
    <property type="match status" value="1"/>
</dbReference>
<dbReference type="Pfam" id="PF20267">
    <property type="entry name" value="GREB1_C"/>
    <property type="match status" value="1"/>
</dbReference>
<feature type="compositionally biased region" description="Low complexity" evidence="6">
    <location>
        <begin position="526"/>
        <end position="537"/>
    </location>
</feature>
<feature type="region of interest" description="Disordered" evidence="6">
    <location>
        <begin position="244"/>
        <end position="293"/>
    </location>
</feature>
<dbReference type="Pfam" id="PF20691">
    <property type="entry name" value="TAGT"/>
    <property type="match status" value="1"/>
</dbReference>
<evidence type="ECO:0000259" key="11">
    <source>
        <dbReference type="Pfam" id="PF20692"/>
    </source>
</evidence>
<evidence type="ECO:0000259" key="9">
    <source>
        <dbReference type="Pfam" id="PF20688"/>
    </source>
</evidence>
<feature type="domain" description="GREB1-like second" evidence="9">
    <location>
        <begin position="396"/>
        <end position="449"/>
    </location>
</feature>
<dbReference type="GO" id="GO:0001822">
    <property type="term" value="P:kidney development"/>
    <property type="evidence" value="ECO:0007669"/>
    <property type="project" value="TreeGrafter"/>
</dbReference>
<feature type="region of interest" description="Disordered" evidence="6">
    <location>
        <begin position="60"/>
        <end position="104"/>
    </location>
</feature>
<protein>
    <submittedName>
        <fullName evidence="12">GRB1L protein</fullName>
    </submittedName>
</protein>
<dbReference type="Pfam" id="PF20692">
    <property type="entry name" value="cpSF2-GREB1"/>
    <property type="match status" value="1"/>
</dbReference>
<evidence type="ECO:0000256" key="5">
    <source>
        <dbReference type="ARBA" id="ARBA00023136"/>
    </source>
</evidence>
<evidence type="ECO:0000256" key="1">
    <source>
        <dbReference type="ARBA" id="ARBA00004167"/>
    </source>
</evidence>
<organism evidence="12 13">
    <name type="scientific">Atractosteus spatula</name>
    <name type="common">Alligator gar</name>
    <name type="synonym">Lepisosteus spatula</name>
    <dbReference type="NCBI Taxonomy" id="7917"/>
    <lineage>
        <taxon>Eukaryota</taxon>
        <taxon>Metazoa</taxon>
        <taxon>Chordata</taxon>
        <taxon>Craniata</taxon>
        <taxon>Vertebrata</taxon>
        <taxon>Euteleostomi</taxon>
        <taxon>Actinopterygii</taxon>
        <taxon>Neopterygii</taxon>
        <taxon>Holostei</taxon>
        <taxon>Semionotiformes</taxon>
        <taxon>Lepisosteidae</taxon>
        <taxon>Atractosteus</taxon>
    </lineage>
</organism>
<feature type="compositionally biased region" description="Basic and acidic residues" evidence="6">
    <location>
        <begin position="60"/>
        <end position="74"/>
    </location>
</feature>
<feature type="compositionally biased region" description="Polar residues" evidence="6">
    <location>
        <begin position="1328"/>
        <end position="1342"/>
    </location>
</feature>
<comment type="similarity">
    <text evidence="2">Belongs to the GREB1 family.</text>
</comment>
<feature type="domain" description="GREB1-like C-terminal" evidence="8">
    <location>
        <begin position="1965"/>
        <end position="2126"/>
    </location>
</feature>
<feature type="compositionally biased region" description="Low complexity" evidence="6">
    <location>
        <begin position="244"/>
        <end position="264"/>
    </location>
</feature>
<dbReference type="InterPro" id="IPR028422">
    <property type="entry name" value="GREB1"/>
</dbReference>
<dbReference type="Pfam" id="PF20688">
    <property type="entry name" value="GREB1_2nd"/>
    <property type="match status" value="2"/>
</dbReference>
<evidence type="ECO:0000256" key="2">
    <source>
        <dbReference type="ARBA" id="ARBA00009148"/>
    </source>
</evidence>
<dbReference type="InterPro" id="IPR046926">
    <property type="entry name" value="GREB1_N"/>
</dbReference>
<feature type="compositionally biased region" description="Low complexity" evidence="6">
    <location>
        <begin position="330"/>
        <end position="342"/>
    </location>
</feature>
<comment type="caution">
    <text evidence="12">The sequence shown here is derived from an EMBL/GenBank/DDBJ whole genome shotgun (WGS) entry which is preliminary data.</text>
</comment>
<dbReference type="InterPro" id="IPR046927">
    <property type="entry name" value="GREB1-like_C"/>
</dbReference>
<feature type="domain" description="GREB1-like circularly permuted SF2 helicase" evidence="11">
    <location>
        <begin position="878"/>
        <end position="1554"/>
    </location>
</feature>
<dbReference type="PANTHER" id="PTHR15720">
    <property type="entry name" value="GREB1-RELATED"/>
    <property type="match status" value="1"/>
</dbReference>
<proteinExistence type="inferred from homology"/>
<evidence type="ECO:0000313" key="13">
    <source>
        <dbReference type="Proteomes" id="UP000736164"/>
    </source>
</evidence>
<dbReference type="Proteomes" id="UP000736164">
    <property type="component" value="Unassembled WGS sequence"/>
</dbReference>
<feature type="non-terminal residue" evidence="12">
    <location>
        <position position="1"/>
    </location>
</feature>
<gene>
    <name evidence="12" type="primary">Greb1l_1</name>
    <name evidence="12" type="ORF">GTO95_0004425</name>
</gene>
<keyword evidence="4" id="KW-1133">Transmembrane helix</keyword>
<dbReference type="InterPro" id="IPR048657">
    <property type="entry name" value="GREB1-like_cpSF2"/>
</dbReference>
<keyword evidence="13" id="KW-1185">Reference proteome</keyword>
<feature type="compositionally biased region" description="Acidic residues" evidence="6">
    <location>
        <begin position="87"/>
        <end position="98"/>
    </location>
</feature>
<feature type="domain" description="GREB1 N-terminal" evidence="7">
    <location>
        <begin position="89"/>
        <end position="238"/>
    </location>
</feature>
<feature type="domain" description="TET-Associated Glycosyltransferase" evidence="10">
    <location>
        <begin position="1720"/>
        <end position="1944"/>
    </location>
</feature>
<evidence type="ECO:0000259" key="10">
    <source>
        <dbReference type="Pfam" id="PF20691"/>
    </source>
</evidence>
<dbReference type="InterPro" id="IPR048659">
    <property type="entry name" value="GREB1-like_2nd"/>
</dbReference>
<evidence type="ECO:0000256" key="6">
    <source>
        <dbReference type="SAM" id="MobiDB-lite"/>
    </source>
</evidence>
<feature type="domain" description="GREB1-like second" evidence="9">
    <location>
        <begin position="532"/>
        <end position="822"/>
    </location>
</feature>
<feature type="compositionally biased region" description="Low complexity" evidence="6">
    <location>
        <begin position="389"/>
        <end position="401"/>
    </location>
</feature>
<comment type="subcellular location">
    <subcellularLocation>
        <location evidence="1">Membrane</location>
        <topology evidence="1">Single-pass membrane protein</topology>
    </subcellularLocation>
</comment>
<evidence type="ECO:0000259" key="8">
    <source>
        <dbReference type="Pfam" id="PF20267"/>
    </source>
</evidence>
<feature type="compositionally biased region" description="Low complexity" evidence="6">
    <location>
        <begin position="1347"/>
        <end position="1356"/>
    </location>
</feature>
<accession>A0A8J7TFE4</accession>
<feature type="region of interest" description="Disordered" evidence="6">
    <location>
        <begin position="312"/>
        <end position="414"/>
    </location>
</feature>
<dbReference type="EMBL" id="JAAWVO010054254">
    <property type="protein sequence ID" value="MBN3321258.1"/>
    <property type="molecule type" value="Genomic_DNA"/>
</dbReference>
<sequence length="2126" mass="233207">MGNSYAGQLKSARFEEALHNSIEASLRSNNPAPRPVFSQLYLEPEPYASSLEDVKPKVEGLEKEIALHPPERASQELANGQASNSTENEEDMEDEDMSDTSSPPIPYLQRPAPEGSCTLDGFCQAGKDLRLVSVATEQIEVPPGFELVGAKSPSIPEHILVCAVDKRFLPDDSGKNALLGFSGNCVGCGEKGFRYFTEFSNHINLKLATQPKKQKHLKYYLVKSPQGALCKGPPICWKECKTRQPSSSASSAKPSSSTSQTAKPDSGASNGPSSPPCLHSDSPPSQTQASSAVSVFGGQDLSRDLSYTKPLALTLPQGGRNPPTAPVALRAGGSANGTSNGGRPPPSPSQPPASGAQPLCPSLGHRAPDAALSSQPRRQACSRAEALTPPISSSASMSSGPPKKRHRSWYPGSPVPAPPTAVPVPAIRPTVHPSENNSCSFLYSMRTECKLPILLPLSLEGCRSETFARLSLVMPGVAICLLALPAVVWVESFALALPPALRSLKAALSSQPRRQACSRAEALTPPISSSASMSSGPPKKRHRSWYPGSPVPAPPTAVPVPAIRPTVHPSEALLPLVSGVLQPQALPAGDTVIVPDNLLNASSVRPVILIGYGTLPYFYGNVGDVVVSPLLVSCYKNPPVSYKTLESVGVSVSQLLSVEDMILLTVQYLVRLGPDQIPLREEFEQIALKAMQGERPLQEQGVPQPGPGSASIAPAQLPWLARLAASVSQDSVQVLVTHSSLGEGISESLRSLSEVPPQQRLPDYVVVICASKMRGSEFCVLVLGKYQSRALAESMLTTNEFLKEISYELITGKVSILASHFRATSLGDNLDRQLARFQKRRGDRVTPPFQGDVGDCVESQEAAAMLPDADTDPVGDVFQIYPPQLVAARRLLSQVCSIADSGSQSLDLGRFSKVDFLVLVPPSEVLVHQTAQRIRQSGVLLDLGLEDASSATQKSDKYVVRLDSDVHSKFEAFMRKVKQNPYTLFVLIHDNSHVDLTSLMAGSVSHGELQGLADRVINCREVLSTTNLLVLQVSSFPFTLQTQQSRIGIYNEVHWPAPESLEECGPEEQVYFGLGDYSRSLQWGMASPILRCDDAFEKMVNTLLERYPRLHSMVIRSYLLIQQYTEAMMALVAVSSLRDHATPETLGIVDDLISAPGRDKSGRGHMLLIRVPSLQLAMLARERLEEVRDKLGLQFRFEVMLGSPSAELSLAKHFVARLKTWRGCENEDWVPHTYEELEGLPCIVILTGKDPLGETFPRSLKYCDLRLIDSSYLTRTALEQEVGLACTHVSRGAVQEPLGTMGLSEQEPDKTACSEHDPDELHIDLERPQSNGSAVTGTSGSIAENGVSSSSVVDSSQRPAGSGSGFQKVGSSLEEEGLKQECDSQESQLASNGTAAAPQPSSSSTASSSSSSSSSSQRPSQSTGGGRSSPAAQPRVVILSRAAYKLFVGERAGQLHSFSLLPHADVSWSSPLRPLFHGELGSAQQSLYYRQWTTARQHHADYSAQPGQEGASLHPRRLLLTGPPQVGKTGAYLQFLRILFRMLIRLLEVDVYDEEELEDDVPDVSEFTQPATDQWPDVETIRKMPFDLLPRDPKFRHSSPVYTDKPNKSLQGYHKEVKQEVPAKRETVSIMLTKYAAYNTFHRCEQCQHYTEATPATQLSDCTFHTFTFSSSMLGEEVQLHFVIPKSKEQFFIFSQQGSHLESMVLPLVSDKDPSLLKSPIFTPTTGRHEHGLLNIFHALEGAAHLHILVVKEYEMPLYRKYWPNHILLVLPAMFNSAGVGATRFMIKELSYHNLELERNRLEEQGVKRQDVWPFVIMMDDSCVLWNSHSPQDTGSEAADASPGFRNVSLKSVIQHAEATPKVTLYAMCGVRKWSSRLRRRGPGTGFSRCHVHDFVLLNVDLTQNVQYDLNRYVCEEVDFNLRVNSSNLLICRFNNFSLMKKHIPFGGHKDLVIKPKLLVSEKLTSISPSQYVCAPDSEHMALNAPAQFLLEKFLQHSSYKLFPKAIYNSKNPVLSIDSYLNIGAEVSVFYVSSRPHSVNLDHEGLVFSGLFLYLCDSFVVADLLKKFKFLKGATLCVICQDRSSLRQTIVRLELEDEWQFRLRDEFRTANCSNDRPLYFLTGRHI</sequence>
<evidence type="ECO:0000259" key="7">
    <source>
        <dbReference type="Pfam" id="PF15782"/>
    </source>
</evidence>
<evidence type="ECO:0000256" key="3">
    <source>
        <dbReference type="ARBA" id="ARBA00022692"/>
    </source>
</evidence>
<feature type="region of interest" description="Disordered" evidence="6">
    <location>
        <begin position="526"/>
        <end position="548"/>
    </location>
</feature>
<evidence type="ECO:0000313" key="12">
    <source>
        <dbReference type="EMBL" id="MBN3321258.1"/>
    </source>
</evidence>
<feature type="compositionally biased region" description="Low complexity" evidence="6">
    <location>
        <begin position="1393"/>
        <end position="1422"/>
    </location>
</feature>
<feature type="region of interest" description="Disordered" evidence="6">
    <location>
        <begin position="1323"/>
        <end position="1433"/>
    </location>
</feature>
<keyword evidence="5" id="KW-0472">Membrane</keyword>
<feature type="non-terminal residue" evidence="12">
    <location>
        <position position="2126"/>
    </location>
</feature>
<evidence type="ECO:0000256" key="4">
    <source>
        <dbReference type="ARBA" id="ARBA00022989"/>
    </source>
</evidence>
<name>A0A8J7TFE4_ATRSP</name>
<dbReference type="InterPro" id="IPR049100">
    <property type="entry name" value="TAGT"/>
</dbReference>
<dbReference type="PANTHER" id="PTHR15720:SF12">
    <property type="entry name" value="GREB1-LIKE PROTEIN"/>
    <property type="match status" value="1"/>
</dbReference>
<dbReference type="GO" id="GO:0016020">
    <property type="term" value="C:membrane"/>
    <property type="evidence" value="ECO:0007669"/>
    <property type="project" value="UniProtKB-SubCell"/>
</dbReference>
<feature type="compositionally biased region" description="Polar residues" evidence="6">
    <location>
        <begin position="282"/>
        <end position="293"/>
    </location>
</feature>